<comment type="cofactor">
    <cofactor evidence="1 6">
        <name>thiamine diphosphate</name>
        <dbReference type="ChEBI" id="CHEBI:58937"/>
    </cofactor>
</comment>
<dbReference type="GO" id="GO:0004591">
    <property type="term" value="F:oxoglutarate dehydrogenase (succinyl-transferring) activity"/>
    <property type="evidence" value="ECO:0007669"/>
    <property type="project" value="UniProtKB-UniRule"/>
</dbReference>
<dbReference type="NCBIfam" id="NF006914">
    <property type="entry name" value="PRK09404.1"/>
    <property type="match status" value="1"/>
</dbReference>
<dbReference type="FunFam" id="3.40.50.970:FF:000036">
    <property type="entry name" value="2-oxoglutarate dehydrogenase E1 component"/>
    <property type="match status" value="1"/>
</dbReference>
<dbReference type="InterPro" id="IPR011603">
    <property type="entry name" value="2oxoglutarate_DH_E1"/>
</dbReference>
<gene>
    <name evidence="6" type="primary">odhA</name>
    <name evidence="8" type="ORF">E6C55_17810</name>
</gene>
<dbReference type="Pfam" id="PF00676">
    <property type="entry name" value="E1_dh"/>
    <property type="match status" value="1"/>
</dbReference>
<dbReference type="AlphaFoldDB" id="A0A4S4BVA9"/>
<dbReference type="InterPro" id="IPR029061">
    <property type="entry name" value="THDP-binding"/>
</dbReference>
<reference evidence="8 9" key="1">
    <citation type="submission" date="2019-04" db="EMBL/GenBank/DDBJ databases">
        <title>Cohnella sp. nov. isolated from preserved vegetables.</title>
        <authorList>
            <person name="Lin S.-Y."/>
            <person name="Hung M.-H."/>
            <person name="Young C.-C."/>
        </authorList>
    </citation>
    <scope>NUCLEOTIDE SEQUENCE [LARGE SCALE GENOMIC DNA]</scope>
    <source>
        <strain evidence="8 9">CC-MHH1044</strain>
    </source>
</reference>
<dbReference type="InterPro" id="IPR001017">
    <property type="entry name" value="DH_E1"/>
</dbReference>
<evidence type="ECO:0000256" key="6">
    <source>
        <dbReference type="HAMAP-Rule" id="MF_01169"/>
    </source>
</evidence>
<accession>A0A4S4BVA9</accession>
<keyword evidence="4 6" id="KW-0324">Glycolysis</keyword>
<dbReference type="GO" id="GO:0030976">
    <property type="term" value="F:thiamine pyrophosphate binding"/>
    <property type="evidence" value="ECO:0007669"/>
    <property type="project" value="UniProtKB-UniRule"/>
</dbReference>
<dbReference type="Gene3D" id="1.10.287.1150">
    <property type="entry name" value="TPP helical domain"/>
    <property type="match status" value="1"/>
</dbReference>
<dbReference type="Gene3D" id="3.40.50.12470">
    <property type="match status" value="1"/>
</dbReference>
<dbReference type="NCBIfam" id="NF008907">
    <property type="entry name" value="PRK12270.1"/>
    <property type="match status" value="1"/>
</dbReference>
<dbReference type="InterPro" id="IPR042179">
    <property type="entry name" value="KGD_C_sf"/>
</dbReference>
<dbReference type="Gene3D" id="3.40.50.11610">
    <property type="entry name" value="Multifunctional 2-oxoglutarate metabolism enzyme, C-terminal domain"/>
    <property type="match status" value="1"/>
</dbReference>
<dbReference type="CDD" id="cd02016">
    <property type="entry name" value="TPP_E1_OGDC_like"/>
    <property type="match status" value="1"/>
</dbReference>
<dbReference type="EMBL" id="SSOB01000022">
    <property type="protein sequence ID" value="THF76918.1"/>
    <property type="molecule type" value="Genomic_DNA"/>
</dbReference>
<dbReference type="OrthoDB" id="9759785at2"/>
<dbReference type="InterPro" id="IPR032106">
    <property type="entry name" value="2-oxogl_dehyd_N"/>
</dbReference>
<feature type="domain" description="Transketolase-like pyrimidine-binding" evidence="7">
    <location>
        <begin position="596"/>
        <end position="792"/>
    </location>
</feature>
<dbReference type="InterPro" id="IPR031717">
    <property type="entry name" value="ODO-1/KGD_C"/>
</dbReference>
<dbReference type="GO" id="GO:0006099">
    <property type="term" value="P:tricarboxylic acid cycle"/>
    <property type="evidence" value="ECO:0007669"/>
    <property type="project" value="TreeGrafter"/>
</dbReference>
<evidence type="ECO:0000256" key="1">
    <source>
        <dbReference type="ARBA" id="ARBA00001964"/>
    </source>
</evidence>
<name>A0A4S4BVA9_9BACL</name>
<evidence type="ECO:0000256" key="4">
    <source>
        <dbReference type="ARBA" id="ARBA00023152"/>
    </source>
</evidence>
<dbReference type="FunFam" id="3.40.50.11610:FF:000002">
    <property type="entry name" value="2-oxoglutarate dehydrogenase E1 component"/>
    <property type="match status" value="1"/>
</dbReference>
<evidence type="ECO:0000256" key="3">
    <source>
        <dbReference type="ARBA" id="ARBA00023052"/>
    </source>
</evidence>
<comment type="similarity">
    <text evidence="6">Belongs to the alpha-ketoglutarate dehydrogenase family.</text>
</comment>
<dbReference type="GO" id="GO:0006096">
    <property type="term" value="P:glycolytic process"/>
    <property type="evidence" value="ECO:0007669"/>
    <property type="project" value="UniProtKB-UniRule"/>
</dbReference>
<evidence type="ECO:0000259" key="7">
    <source>
        <dbReference type="SMART" id="SM00861"/>
    </source>
</evidence>
<dbReference type="GO" id="GO:0045252">
    <property type="term" value="C:oxoglutarate dehydrogenase complex"/>
    <property type="evidence" value="ECO:0007669"/>
    <property type="project" value="TreeGrafter"/>
</dbReference>
<dbReference type="PANTHER" id="PTHR23152:SF4">
    <property type="entry name" value="2-OXOADIPATE DEHYDROGENASE COMPLEX COMPONENT E1"/>
    <property type="match status" value="1"/>
</dbReference>
<keyword evidence="2 6" id="KW-0560">Oxidoreductase</keyword>
<organism evidence="8 9">
    <name type="scientific">Cohnella fermenti</name>
    <dbReference type="NCBI Taxonomy" id="2565925"/>
    <lineage>
        <taxon>Bacteria</taxon>
        <taxon>Bacillati</taxon>
        <taxon>Bacillota</taxon>
        <taxon>Bacilli</taxon>
        <taxon>Bacillales</taxon>
        <taxon>Paenibacillaceae</taxon>
        <taxon>Cohnella</taxon>
    </lineage>
</organism>
<dbReference type="GO" id="GO:0005829">
    <property type="term" value="C:cytosol"/>
    <property type="evidence" value="ECO:0007669"/>
    <property type="project" value="TreeGrafter"/>
</dbReference>
<dbReference type="EC" id="1.2.4.2" evidence="6"/>
<comment type="catalytic activity">
    <reaction evidence="5 6">
        <text>N(6)-[(R)-lipoyl]-L-lysyl-[protein] + 2-oxoglutarate + H(+) = N(6)-[(R)-S(8)-succinyldihydrolipoyl]-L-lysyl-[protein] + CO2</text>
        <dbReference type="Rhea" id="RHEA:12188"/>
        <dbReference type="Rhea" id="RHEA-COMP:10474"/>
        <dbReference type="Rhea" id="RHEA-COMP:20092"/>
        <dbReference type="ChEBI" id="CHEBI:15378"/>
        <dbReference type="ChEBI" id="CHEBI:16526"/>
        <dbReference type="ChEBI" id="CHEBI:16810"/>
        <dbReference type="ChEBI" id="CHEBI:83099"/>
        <dbReference type="ChEBI" id="CHEBI:83120"/>
        <dbReference type="EC" id="1.2.4.2"/>
    </reaction>
</comment>
<evidence type="ECO:0000256" key="2">
    <source>
        <dbReference type="ARBA" id="ARBA00023002"/>
    </source>
</evidence>
<evidence type="ECO:0000313" key="8">
    <source>
        <dbReference type="EMBL" id="THF76918.1"/>
    </source>
</evidence>
<dbReference type="InterPro" id="IPR023784">
    <property type="entry name" value="2oxoglutarate_DH_E1_bac"/>
</dbReference>
<protein>
    <recommendedName>
        <fullName evidence="6">2-oxoglutarate dehydrogenase E1 component</fullName>
        <ecNumber evidence="6">1.2.4.2</ecNumber>
    </recommendedName>
    <alternativeName>
        <fullName evidence="6">Alpha-ketoglutarate dehydrogenase</fullName>
    </alternativeName>
</protein>
<comment type="function">
    <text evidence="6">E1 component of the 2-oxoglutarate dehydrogenase (OGDH) complex which catalyzes the decarboxylation of 2-oxoglutarate, the first step in the conversion of 2-oxoglutarate to succinyl-CoA and CO(2).</text>
</comment>
<dbReference type="PIRSF" id="PIRSF000157">
    <property type="entry name" value="Oxoglu_dh_E1"/>
    <property type="match status" value="1"/>
</dbReference>
<sequence>MPTEERDLPFNWQTYYGQNLGYIQEQYELYLTNPESVSQEYRELFATRGAPPLLEHASGAAPAAPSAGLSARQLKHAVDAGKLVWNIRTYGHLAADIDPLGIDGKPSMKVLEPDTYGLKQEDLAALPASLVWEEAPAEVRNGWDAIAKLREVYSGPIAYEFGHVHDEAERQWLNDYAEKLVPTQSLNAEERGKLVKRLLEAEQFEDFLQRTFVGAKRFSVEGNDALIALVDEIVHELTNAGVGQITMGMAHRGRLNVLAHVLEKPYTKIFSEFYHSTNKAVVPAEGSIGMNYGWSGDVKYHLGANRSIKTGETAVTRVTLANNPSHLEYVNPVVQGFARAAQENRSKTGYPVRNEDLAASIVIHGDAAFPGEGIVTETMNLGQLNGYRIGGSIHIIANNKIGFTTESFDSRSTHYASDPAKGYEIPIIHVNADEPEAVIAAARMASEYRRLFKKDFLIDLIGYRRYGHNETDDPESTQPLIYKKVKAHPTVSRLYADKLIAKGRFSEEEYGRIKNEVVDRLKAAYEEMKKSETQEAVHQTPEASQQAKAVETGVDLKTLREINSELLNWPKDFTVYPKLQRILERRANAMNDGEKLDWGHAETLAFASILADGTPIRITGQDAERATFAFRNLVLHDPNTGSTYCPLHHLPQAKASFAIHNSALSEAAVLGFEYGYNVFAPETMVIWEAQYGDFSNVAQVLIDQFISSGRTKWSEKSGLIMLLPHGYEGAGPEHSSARLERYLQLCAEENWTVANLSSSAQYFHLLRRQASMLGTEDVRPLVLVSPKSLVRNPRAASSPAELEKGSFQLIVQQPGLGGKADRVERLVLCSGKVAIDLEDALEKEKENNMDWLHIVRVEQLYPFPAQEIAAVLARFPNLKEIVWVQEEPRNMGSWSFAEPRVRELAPAGVEVRYIGRPDRSSPATGFQQIHVLEQQFILHQSLKPSPTLAHNLGR</sequence>
<evidence type="ECO:0000256" key="5">
    <source>
        <dbReference type="ARBA" id="ARBA00051911"/>
    </source>
</evidence>
<dbReference type="Proteomes" id="UP000310636">
    <property type="component" value="Unassembled WGS sequence"/>
</dbReference>
<dbReference type="PANTHER" id="PTHR23152">
    <property type="entry name" value="2-OXOGLUTARATE DEHYDROGENASE"/>
    <property type="match status" value="1"/>
</dbReference>
<dbReference type="SMART" id="SM00861">
    <property type="entry name" value="Transket_pyr"/>
    <property type="match status" value="1"/>
</dbReference>
<dbReference type="RefSeq" id="WP_136371165.1">
    <property type="nucleotide sequence ID" value="NZ_SSOB01000022.1"/>
</dbReference>
<proteinExistence type="inferred from homology"/>
<dbReference type="Pfam" id="PF16870">
    <property type="entry name" value="OxoGdeHyase_C"/>
    <property type="match status" value="1"/>
</dbReference>
<dbReference type="Pfam" id="PF02779">
    <property type="entry name" value="Transket_pyr"/>
    <property type="match status" value="1"/>
</dbReference>
<dbReference type="Gene3D" id="3.40.50.970">
    <property type="match status" value="1"/>
</dbReference>
<dbReference type="Pfam" id="PF16078">
    <property type="entry name" value="2-oxogl_dehyd_N"/>
    <property type="match status" value="1"/>
</dbReference>
<keyword evidence="9" id="KW-1185">Reference proteome</keyword>
<comment type="caution">
    <text evidence="8">The sequence shown here is derived from an EMBL/GenBank/DDBJ whole genome shotgun (WGS) entry which is preliminary data.</text>
</comment>
<dbReference type="NCBIfam" id="TIGR00239">
    <property type="entry name" value="2oxo_dh_E1"/>
    <property type="match status" value="1"/>
</dbReference>
<dbReference type="HAMAP" id="MF_01169">
    <property type="entry name" value="SucA_OdhA"/>
    <property type="match status" value="1"/>
</dbReference>
<dbReference type="SUPFAM" id="SSF52518">
    <property type="entry name" value="Thiamin diphosphate-binding fold (THDP-binding)"/>
    <property type="match status" value="2"/>
</dbReference>
<dbReference type="InterPro" id="IPR005475">
    <property type="entry name" value="Transketolase-like_Pyr-bd"/>
</dbReference>
<keyword evidence="3 6" id="KW-0786">Thiamine pyrophosphate</keyword>
<comment type="subunit">
    <text evidence="6">Homodimer. Part of the 2-oxoglutarate dehydrogenase (OGDH) complex composed of E1 (2-oxoglutarate dehydrogenase), E2 (dihydrolipoamide succinyltransferase) and E3 (dihydrolipoamide dehydrogenase); the complex contains multiple copies of the three enzymatic components (E1, E2 and E3).</text>
</comment>
<evidence type="ECO:0000313" key="9">
    <source>
        <dbReference type="Proteomes" id="UP000310636"/>
    </source>
</evidence>